<dbReference type="InterPro" id="IPR015417">
    <property type="entry name" value="Gly_reductase_pB_sua/b"/>
</dbReference>
<sequence>MKLELHKVKIDKIAFGDEFSVKGGVLTINKKAIIDHLMDDDRLASVDVELAHPGEKTRIMPVKDVVEPRCKIEGTNEVFPGMIGDVDTVGEGSTLVLDGAAVVTTGRLIAPQEGIVDMSGPGAELTPFSKTKNIVLVLNPVEGLENHNRETSCRMAGLKAAVFIAQQIKKAGFTADKVETFEAPCYKDALAAYPGLPKVAYIYMLQTQGLLHDTYVYGVDAKKIIPSVINATEVMDGAICSGNCVSACDKNSTYVHLNNPIIKSLYEHHGKDLNFIGVVITNENVTLADKKRSSSYAVKLAQTLGADAAVISEEGFGNPDADLVMNCWKCERKGIKTVLVTDEYANRDGASQSLADTCPEGDACVTAGNANATITLPPMDRIIGDTQFADVMAGGFFGSLKEDGSIFAEIQIITGATSEVGFTKNGAYTI</sequence>
<reference evidence="3 4" key="1">
    <citation type="submission" date="2019-08" db="EMBL/GenBank/DDBJ databases">
        <title>In-depth cultivation of the pig gut microbiome towards novel bacterial diversity and tailored functional studies.</title>
        <authorList>
            <person name="Wylensek D."/>
            <person name="Hitch T.C.A."/>
            <person name="Clavel T."/>
        </authorList>
    </citation>
    <scope>NUCLEOTIDE SEQUENCE [LARGE SCALE GENOMIC DNA]</scope>
    <source>
        <strain evidence="3 4">SM-530-WT-4B</strain>
    </source>
</reference>
<accession>A0A6L5YE10</accession>
<dbReference type="InterPro" id="IPR016585">
    <property type="entry name" value="Gly/sarc/bet_Rdtase_B_asu/bsu"/>
</dbReference>
<feature type="active site" description="Schiff-base intermediate with substrate; via pyruvic acid" evidence="1">
    <location>
        <position position="244"/>
    </location>
</feature>
<evidence type="ECO:0000256" key="1">
    <source>
        <dbReference type="PIRSR" id="PIRSR011588-50"/>
    </source>
</evidence>
<evidence type="ECO:0000256" key="2">
    <source>
        <dbReference type="PIRSR" id="PIRSR011588-51"/>
    </source>
</evidence>
<protein>
    <submittedName>
        <fullName evidence="3">Beta-aspartyl-peptidase</fullName>
    </submittedName>
</protein>
<proteinExistence type="predicted"/>
<feature type="modified residue" description="Pyruvic acid (Cys)" evidence="2">
    <location>
        <position position="244"/>
    </location>
</feature>
<dbReference type="EMBL" id="VUNH01000013">
    <property type="protein sequence ID" value="MST56546.1"/>
    <property type="molecule type" value="Genomic_DNA"/>
</dbReference>
<dbReference type="GO" id="GO:0050485">
    <property type="term" value="F:oxidoreductase activity, acting on X-H and Y-H to form an X-Y bond, with a disulfide as acceptor"/>
    <property type="evidence" value="ECO:0007669"/>
    <property type="project" value="InterPro"/>
</dbReference>
<comment type="caution">
    <text evidence="3">The sequence shown here is derived from an EMBL/GenBank/DDBJ whole genome shotgun (WGS) entry which is preliminary data.</text>
</comment>
<dbReference type="Pfam" id="PF09338">
    <property type="entry name" value="Gly_reductase"/>
    <property type="match status" value="1"/>
</dbReference>
<gene>
    <name evidence="3" type="ORF">FYJ74_10965</name>
</gene>
<keyword evidence="2" id="KW-0670">Pyruvate</keyword>
<dbReference type="PIRSF" id="PIRSF011588">
    <property type="entry name" value="Gly_sarc_betain_red_a/b"/>
    <property type="match status" value="1"/>
</dbReference>
<evidence type="ECO:0000313" key="3">
    <source>
        <dbReference type="EMBL" id="MST56546.1"/>
    </source>
</evidence>
<dbReference type="Proteomes" id="UP000473699">
    <property type="component" value="Unassembled WGS sequence"/>
</dbReference>
<dbReference type="RefSeq" id="WP_154529619.1">
    <property type="nucleotide sequence ID" value="NZ_VUNH01000013.1"/>
</dbReference>
<evidence type="ECO:0000313" key="4">
    <source>
        <dbReference type="Proteomes" id="UP000473699"/>
    </source>
</evidence>
<name>A0A6L5YE10_9BACT</name>
<organism evidence="3 4">
    <name type="scientific">Pyramidobacter porci</name>
    <dbReference type="NCBI Taxonomy" id="2605789"/>
    <lineage>
        <taxon>Bacteria</taxon>
        <taxon>Thermotogati</taxon>
        <taxon>Synergistota</taxon>
        <taxon>Synergistia</taxon>
        <taxon>Synergistales</taxon>
        <taxon>Dethiosulfovibrionaceae</taxon>
        <taxon>Pyramidobacter</taxon>
    </lineage>
</organism>
<keyword evidence="1" id="KW-0704">Schiff base</keyword>
<dbReference type="AlphaFoldDB" id="A0A6L5YE10"/>
<keyword evidence="4" id="KW-1185">Reference proteome</keyword>